<reference evidence="13 14" key="2">
    <citation type="journal article" date="2022" name="Mar. Drugs">
        <title>Bioassay-Guided Fractionation Leads to the Detection of Cholic Acid Generated by the Rare Thalassomonas sp.</title>
        <authorList>
            <person name="Pheiffer F."/>
            <person name="Schneider Y.K."/>
            <person name="Hansen E.H."/>
            <person name="Andersen J.H."/>
            <person name="Isaksson J."/>
            <person name="Busche T."/>
            <person name="R C."/>
            <person name="Kalinowski J."/>
            <person name="Zyl L.V."/>
            <person name="Trindade M."/>
        </authorList>
    </citation>
    <scope>NUCLEOTIDE SEQUENCE [LARGE SCALE GENOMIC DNA]</scope>
    <source>
        <strain evidence="13 14">A5K-106</strain>
    </source>
</reference>
<sequence>MSSKTFNKKVLATSITMILSGMAAPGALAADKVTAPAAKSDNTEIIEVRGIRGSIKQDINNKRFSNSIVDSISAEDIGKFPDKNVAESLSRVTGIGVSREFGEGEKITVRASDPTKNRTLLNGQYVGTADWFILDNPSRSFNFTLLPSSLVSNLEVYKSPEASLDEGSIGGTVVLKTRKPLDLAAHTVNFNVQQQYSEVSEETDPIFEGLYSWKDESERFGILISGSKSERFVQREGLEVLGWNQQENGDWNPRVVAAPIFKQERERDTIFASLQFAPSDEFDVTLNVLDSKMNSNNNNSNYLLMFNNESADEISDVVRDGDSIMSASVTGGEGDVRWNHINRVSKTDINSIHLDMNFHADEYSINAQLGTTEAEGGTYNETSWEYTAASNYDFDLNGRPEINTQVDPTDGSQFNGGWIWGGNKPTTDEESYAQVDLELPVDFGAFTAVKVGVKYRDHKRTQDREAYSWHWGQATDGESANYMSQILNNQCPTLADCGLSNGTQSVAEDVMSGNVTEQLKHSSAVMRELGLGDDASYAVHKTLGEIWEVEEAKTAFYVQGDFSGDGYRGNLGVRVARTKQKAAAYAFSSDSGGLMTVENPGINDDLMPSSLEWQNQSRTYTEILPSFNFAYDLTGDQIVRLSAARVMARPNFSDIAPISAPGDLTVANPTASAGNPNLDPQLANQFDVAWEYYFDDASLVSATVFYKDIESYQTSGTSTESFYRQQDDTWVEATVTRPENGPGGTTTGVEITYQQDFGNGFGVATNYTYTDAKNDGKRDDNLLGSGLVLGASEHMANITAYYENEAFSARLMYNYRTEWYKGLSSGSEIYNDDFGQLDFSTSYTVNENLTLVLEGVNILDEEVVEYNVDKSRVMSRYQNGPRVILGANISF</sequence>
<dbReference type="Proteomes" id="UP000032568">
    <property type="component" value="Chromosome"/>
</dbReference>
<keyword evidence="13" id="KW-0675">Receptor</keyword>
<dbReference type="KEGG" id="tact:SG35_018965"/>
<dbReference type="Gene3D" id="2.40.170.20">
    <property type="entry name" value="TonB-dependent receptor, beta-barrel domain"/>
    <property type="match status" value="1"/>
</dbReference>
<protein>
    <submittedName>
        <fullName evidence="13">TonB-dependent receptor</fullName>
    </submittedName>
</protein>
<dbReference type="InterPro" id="IPR036942">
    <property type="entry name" value="Beta-barrel_TonB_sf"/>
</dbReference>
<dbReference type="PANTHER" id="PTHR40980">
    <property type="entry name" value="PLUG DOMAIN-CONTAINING PROTEIN"/>
    <property type="match status" value="1"/>
</dbReference>
<dbReference type="PANTHER" id="PTHR40980:SF3">
    <property type="entry name" value="TONB-DEPENDENT RECEPTOR-LIKE BETA-BARREL DOMAIN-CONTAINING PROTEIN"/>
    <property type="match status" value="1"/>
</dbReference>
<evidence type="ECO:0000313" key="13">
    <source>
        <dbReference type="EMBL" id="WDD97389.1"/>
    </source>
</evidence>
<keyword evidence="2 8" id="KW-0813">Transport</keyword>
<reference evidence="13 14" key="1">
    <citation type="journal article" date="2015" name="Genome Announc.">
        <title>Draft Genome Sequences of Marine Isolates of Thalassomonas viridans and Thalassomonas actiniarum.</title>
        <authorList>
            <person name="Olonade I."/>
            <person name="van Zyl L.J."/>
            <person name="Trindade M."/>
        </authorList>
    </citation>
    <scope>NUCLEOTIDE SEQUENCE [LARGE SCALE GENOMIC DNA]</scope>
    <source>
        <strain evidence="13 14">A5K-106</strain>
    </source>
</reference>
<organism evidence="13 14">
    <name type="scientific">Thalassomonas actiniarum</name>
    <dbReference type="NCBI Taxonomy" id="485447"/>
    <lineage>
        <taxon>Bacteria</taxon>
        <taxon>Pseudomonadati</taxon>
        <taxon>Pseudomonadota</taxon>
        <taxon>Gammaproteobacteria</taxon>
        <taxon>Alteromonadales</taxon>
        <taxon>Colwelliaceae</taxon>
        <taxon>Thalassomonas</taxon>
    </lineage>
</organism>
<dbReference type="Pfam" id="PF00593">
    <property type="entry name" value="TonB_dep_Rec_b-barrel"/>
    <property type="match status" value="1"/>
</dbReference>
<evidence type="ECO:0000256" key="1">
    <source>
        <dbReference type="ARBA" id="ARBA00004571"/>
    </source>
</evidence>
<dbReference type="InterPro" id="IPR037066">
    <property type="entry name" value="Plug_dom_sf"/>
</dbReference>
<dbReference type="CDD" id="cd01347">
    <property type="entry name" value="ligand_gated_channel"/>
    <property type="match status" value="1"/>
</dbReference>
<dbReference type="Pfam" id="PF07715">
    <property type="entry name" value="Plug"/>
    <property type="match status" value="1"/>
</dbReference>
<keyword evidence="10" id="KW-0732">Signal</keyword>
<dbReference type="InterPro" id="IPR000531">
    <property type="entry name" value="Beta-barrel_TonB"/>
</dbReference>
<dbReference type="RefSeq" id="WP_053043124.1">
    <property type="nucleotide sequence ID" value="NZ_CP059735.1"/>
</dbReference>
<gene>
    <name evidence="13" type="ORF">SG35_018965</name>
</gene>
<keyword evidence="4 8" id="KW-0812">Transmembrane</keyword>
<dbReference type="NCBIfam" id="TIGR01782">
    <property type="entry name" value="TonB-Xanth-Caul"/>
    <property type="match status" value="1"/>
</dbReference>
<feature type="chain" id="PRO_5042121395" evidence="10">
    <location>
        <begin position="30"/>
        <end position="891"/>
    </location>
</feature>
<dbReference type="AlphaFoldDB" id="A0AAF0C253"/>
<accession>A0AAF0C253</accession>
<keyword evidence="14" id="KW-1185">Reference proteome</keyword>
<evidence type="ECO:0000256" key="5">
    <source>
        <dbReference type="ARBA" id="ARBA00023077"/>
    </source>
</evidence>
<dbReference type="InterPro" id="IPR010104">
    <property type="entry name" value="TonB_rcpt_bac"/>
</dbReference>
<dbReference type="PROSITE" id="PS52016">
    <property type="entry name" value="TONB_DEPENDENT_REC_3"/>
    <property type="match status" value="1"/>
</dbReference>
<keyword evidence="5 9" id="KW-0798">TonB box</keyword>
<dbReference type="GO" id="GO:0009279">
    <property type="term" value="C:cell outer membrane"/>
    <property type="evidence" value="ECO:0007669"/>
    <property type="project" value="UniProtKB-SubCell"/>
</dbReference>
<feature type="signal peptide" evidence="10">
    <location>
        <begin position="1"/>
        <end position="29"/>
    </location>
</feature>
<dbReference type="SUPFAM" id="SSF56935">
    <property type="entry name" value="Porins"/>
    <property type="match status" value="1"/>
</dbReference>
<dbReference type="InterPro" id="IPR012910">
    <property type="entry name" value="Plug_dom"/>
</dbReference>
<evidence type="ECO:0000256" key="3">
    <source>
        <dbReference type="ARBA" id="ARBA00022452"/>
    </source>
</evidence>
<proteinExistence type="inferred from homology"/>
<evidence type="ECO:0000259" key="12">
    <source>
        <dbReference type="Pfam" id="PF07715"/>
    </source>
</evidence>
<evidence type="ECO:0000313" key="14">
    <source>
        <dbReference type="Proteomes" id="UP000032568"/>
    </source>
</evidence>
<evidence type="ECO:0000256" key="8">
    <source>
        <dbReference type="PROSITE-ProRule" id="PRU01360"/>
    </source>
</evidence>
<evidence type="ECO:0000256" key="10">
    <source>
        <dbReference type="SAM" id="SignalP"/>
    </source>
</evidence>
<comment type="subcellular location">
    <subcellularLocation>
        <location evidence="1 8">Cell outer membrane</location>
        <topology evidence="1 8">Multi-pass membrane protein</topology>
    </subcellularLocation>
</comment>
<comment type="similarity">
    <text evidence="8 9">Belongs to the TonB-dependent receptor family.</text>
</comment>
<keyword evidence="7 8" id="KW-0998">Cell outer membrane</keyword>
<keyword evidence="6 8" id="KW-0472">Membrane</keyword>
<feature type="domain" description="TonB-dependent receptor plug" evidence="12">
    <location>
        <begin position="64"/>
        <end position="172"/>
    </location>
</feature>
<feature type="domain" description="TonB-dependent receptor-like beta-barrel" evidence="11">
    <location>
        <begin position="384"/>
        <end position="857"/>
    </location>
</feature>
<dbReference type="EMBL" id="CP059735">
    <property type="protein sequence ID" value="WDD97389.1"/>
    <property type="molecule type" value="Genomic_DNA"/>
</dbReference>
<keyword evidence="3 8" id="KW-1134">Transmembrane beta strand</keyword>
<dbReference type="InterPro" id="IPR039426">
    <property type="entry name" value="TonB-dep_rcpt-like"/>
</dbReference>
<dbReference type="Gene3D" id="2.170.130.10">
    <property type="entry name" value="TonB-dependent receptor, plug domain"/>
    <property type="match status" value="1"/>
</dbReference>
<evidence type="ECO:0000256" key="2">
    <source>
        <dbReference type="ARBA" id="ARBA00022448"/>
    </source>
</evidence>
<name>A0AAF0C253_9GAMM</name>
<evidence type="ECO:0000259" key="11">
    <source>
        <dbReference type="Pfam" id="PF00593"/>
    </source>
</evidence>
<evidence type="ECO:0000256" key="4">
    <source>
        <dbReference type="ARBA" id="ARBA00022692"/>
    </source>
</evidence>
<evidence type="ECO:0000256" key="6">
    <source>
        <dbReference type="ARBA" id="ARBA00023136"/>
    </source>
</evidence>
<evidence type="ECO:0000256" key="9">
    <source>
        <dbReference type="RuleBase" id="RU003357"/>
    </source>
</evidence>
<evidence type="ECO:0000256" key="7">
    <source>
        <dbReference type="ARBA" id="ARBA00023237"/>
    </source>
</evidence>